<reference evidence="7" key="1">
    <citation type="journal article" date="2019" name="Int. J. Syst. Evol. Microbiol.">
        <title>The Global Catalogue of Microorganisms (GCM) 10K type strain sequencing project: providing services to taxonomists for standard genome sequencing and annotation.</title>
        <authorList>
            <consortium name="The Broad Institute Genomics Platform"/>
            <consortium name="The Broad Institute Genome Sequencing Center for Infectious Disease"/>
            <person name="Wu L."/>
            <person name="Ma J."/>
        </authorList>
    </citation>
    <scope>NUCLEOTIDE SEQUENCE [LARGE SCALE GENOMIC DNA]</scope>
    <source>
        <strain evidence="7">ICMP 6774ER</strain>
    </source>
</reference>
<protein>
    <submittedName>
        <fullName evidence="6">LLM class flavin-dependent oxidoreductase</fullName>
    </submittedName>
</protein>
<evidence type="ECO:0000256" key="3">
    <source>
        <dbReference type="ARBA" id="ARBA00023002"/>
    </source>
</evidence>
<dbReference type="Gene3D" id="3.20.20.30">
    <property type="entry name" value="Luciferase-like domain"/>
    <property type="match status" value="1"/>
</dbReference>
<gene>
    <name evidence="6" type="ORF">ACFSKW_10550</name>
</gene>
<evidence type="ECO:0000256" key="1">
    <source>
        <dbReference type="ARBA" id="ARBA00022630"/>
    </source>
</evidence>
<evidence type="ECO:0000259" key="5">
    <source>
        <dbReference type="Pfam" id="PF00296"/>
    </source>
</evidence>
<keyword evidence="7" id="KW-1185">Reference proteome</keyword>
<dbReference type="EMBL" id="JBHUFV010000016">
    <property type="protein sequence ID" value="MFD1931917.1"/>
    <property type="molecule type" value="Genomic_DNA"/>
</dbReference>
<evidence type="ECO:0000256" key="2">
    <source>
        <dbReference type="ARBA" id="ARBA00022643"/>
    </source>
</evidence>
<comment type="caution">
    <text evidence="6">The sequence shown here is derived from an EMBL/GenBank/DDBJ whole genome shotgun (WGS) entry which is preliminary data.</text>
</comment>
<keyword evidence="3" id="KW-0560">Oxidoreductase</keyword>
<proteinExistence type="predicted"/>
<dbReference type="SUPFAM" id="SSF51679">
    <property type="entry name" value="Bacterial luciferase-like"/>
    <property type="match status" value="1"/>
</dbReference>
<feature type="domain" description="Luciferase-like" evidence="5">
    <location>
        <begin position="16"/>
        <end position="191"/>
    </location>
</feature>
<accession>A0ABW4STL5</accession>
<organism evidence="6 7">
    <name type="scientific">Nonomuraea mangrovi</name>
    <dbReference type="NCBI Taxonomy" id="2316207"/>
    <lineage>
        <taxon>Bacteria</taxon>
        <taxon>Bacillati</taxon>
        <taxon>Actinomycetota</taxon>
        <taxon>Actinomycetes</taxon>
        <taxon>Streptosporangiales</taxon>
        <taxon>Streptosporangiaceae</taxon>
        <taxon>Nonomuraea</taxon>
    </lineage>
</organism>
<evidence type="ECO:0000313" key="6">
    <source>
        <dbReference type="EMBL" id="MFD1931917.1"/>
    </source>
</evidence>
<evidence type="ECO:0000313" key="7">
    <source>
        <dbReference type="Proteomes" id="UP001597368"/>
    </source>
</evidence>
<dbReference type="RefSeq" id="WP_379572099.1">
    <property type="nucleotide sequence ID" value="NZ_JBHUFV010000016.1"/>
</dbReference>
<dbReference type="Pfam" id="PF00296">
    <property type="entry name" value="Bac_luciferase"/>
    <property type="match status" value="1"/>
</dbReference>
<dbReference type="InterPro" id="IPR036661">
    <property type="entry name" value="Luciferase-like_sf"/>
</dbReference>
<keyword evidence="4" id="KW-0503">Monooxygenase</keyword>
<dbReference type="InterPro" id="IPR011251">
    <property type="entry name" value="Luciferase-like_dom"/>
</dbReference>
<dbReference type="PANTHER" id="PTHR42847:SF4">
    <property type="entry name" value="ALKANESULFONATE MONOOXYGENASE-RELATED"/>
    <property type="match status" value="1"/>
</dbReference>
<keyword evidence="1" id="KW-0285">Flavoprotein</keyword>
<evidence type="ECO:0000256" key="4">
    <source>
        <dbReference type="ARBA" id="ARBA00023033"/>
    </source>
</evidence>
<dbReference type="PANTHER" id="PTHR42847">
    <property type="entry name" value="ALKANESULFONATE MONOOXYGENASE"/>
    <property type="match status" value="1"/>
</dbReference>
<keyword evidence="2" id="KW-0288">FMN</keyword>
<dbReference type="Proteomes" id="UP001597368">
    <property type="component" value="Unassembled WGS sequence"/>
</dbReference>
<dbReference type="InterPro" id="IPR050172">
    <property type="entry name" value="SsuD_RutA_monooxygenase"/>
</dbReference>
<sequence length="276" mass="30423">MAEFFITLPSQGQRRGGDHLLQVGRAAELTGYTGAYAPFDPEGEESLVIAAGLLRQSRYLRLLAGFHPGIATPVYAAKVAASLQRFSGDRLDWRIDVDLDPAVARAHGDFTEGADRYARAEEFLTIAKGVWHQREYTHEGRFYQVLSGGFAPPLSGRAFPRVHLSGTSPEALALSVRHADVHVFDHGDDLSLTAELPGLTYGVRLAVHARETDEEAARDGFPGLAGSYERIARHIRDYIDQGVEVFYLEATPYLEETYRLGEHLLPLLAREIAHAG</sequence>
<name>A0ABW4STL5_9ACTN</name>